<keyword evidence="3" id="KW-1185">Reference proteome</keyword>
<organism evidence="2 3">
    <name type="scientific">Caenorhabditis auriculariae</name>
    <dbReference type="NCBI Taxonomy" id="2777116"/>
    <lineage>
        <taxon>Eukaryota</taxon>
        <taxon>Metazoa</taxon>
        <taxon>Ecdysozoa</taxon>
        <taxon>Nematoda</taxon>
        <taxon>Chromadorea</taxon>
        <taxon>Rhabditida</taxon>
        <taxon>Rhabditina</taxon>
        <taxon>Rhabditomorpha</taxon>
        <taxon>Rhabditoidea</taxon>
        <taxon>Rhabditidae</taxon>
        <taxon>Peloderinae</taxon>
        <taxon>Caenorhabditis</taxon>
    </lineage>
</organism>
<feature type="region of interest" description="Disordered" evidence="1">
    <location>
        <begin position="1"/>
        <end position="28"/>
    </location>
</feature>
<feature type="compositionally biased region" description="Basic and acidic residues" evidence="1">
    <location>
        <begin position="45"/>
        <end position="55"/>
    </location>
</feature>
<sequence length="88" mass="9685">MAVELNTCQEPRTHTLRVPPLAPPPSPFKSGALKAILERMRKKRTSGDKRRREYRSGGGHVSRLDAFVCPGGPKPPFKWPSHSLAGSP</sequence>
<evidence type="ECO:0000313" key="2">
    <source>
        <dbReference type="EMBL" id="CAD6186485.1"/>
    </source>
</evidence>
<name>A0A8S1GSD0_9PELO</name>
<comment type="caution">
    <text evidence="2">The sequence shown here is derived from an EMBL/GenBank/DDBJ whole genome shotgun (WGS) entry which is preliminary data.</text>
</comment>
<protein>
    <submittedName>
        <fullName evidence="2">Uncharacterized protein</fullName>
    </submittedName>
</protein>
<evidence type="ECO:0000256" key="1">
    <source>
        <dbReference type="SAM" id="MobiDB-lite"/>
    </source>
</evidence>
<proteinExistence type="predicted"/>
<gene>
    <name evidence="2" type="ORF">CAUJ_LOCUS2404</name>
</gene>
<dbReference type="EMBL" id="CAJGYM010000004">
    <property type="protein sequence ID" value="CAD6186485.1"/>
    <property type="molecule type" value="Genomic_DNA"/>
</dbReference>
<dbReference type="Proteomes" id="UP000835052">
    <property type="component" value="Unassembled WGS sequence"/>
</dbReference>
<feature type="compositionally biased region" description="Polar residues" evidence="1">
    <location>
        <begin position="1"/>
        <end position="10"/>
    </location>
</feature>
<reference evidence="2" key="1">
    <citation type="submission" date="2020-10" db="EMBL/GenBank/DDBJ databases">
        <authorList>
            <person name="Kikuchi T."/>
        </authorList>
    </citation>
    <scope>NUCLEOTIDE SEQUENCE</scope>
    <source>
        <strain evidence="2">NKZ352</strain>
    </source>
</reference>
<dbReference type="AlphaFoldDB" id="A0A8S1GSD0"/>
<feature type="region of interest" description="Disordered" evidence="1">
    <location>
        <begin position="41"/>
        <end position="67"/>
    </location>
</feature>
<accession>A0A8S1GSD0</accession>
<evidence type="ECO:0000313" key="3">
    <source>
        <dbReference type="Proteomes" id="UP000835052"/>
    </source>
</evidence>